<evidence type="ECO:0000313" key="6">
    <source>
        <dbReference type="Proteomes" id="UP000318626"/>
    </source>
</evidence>
<dbReference type="GO" id="GO:0003735">
    <property type="term" value="F:structural constituent of ribosome"/>
    <property type="evidence" value="ECO:0007669"/>
    <property type="project" value="InterPro"/>
</dbReference>
<dbReference type="PANTHER" id="PTHR12919:SF20">
    <property type="entry name" value="SMALL RIBOSOMAL SUBUNIT PROTEIN BS16M"/>
    <property type="match status" value="1"/>
</dbReference>
<dbReference type="NCBIfam" id="TIGR00002">
    <property type="entry name" value="S16"/>
    <property type="match status" value="1"/>
</dbReference>
<name>A0A518CDH3_9BACT</name>
<dbReference type="SUPFAM" id="SSF54565">
    <property type="entry name" value="Ribosomal protein S16"/>
    <property type="match status" value="1"/>
</dbReference>
<dbReference type="InterPro" id="IPR023803">
    <property type="entry name" value="Ribosomal_bS16_dom_sf"/>
</dbReference>
<dbReference type="PANTHER" id="PTHR12919">
    <property type="entry name" value="30S RIBOSOMAL PROTEIN S16"/>
    <property type="match status" value="1"/>
</dbReference>
<gene>
    <name evidence="3 5" type="primary">rpsP</name>
    <name evidence="5" type="ORF">Pan97_43420</name>
</gene>
<proteinExistence type="inferred from homology"/>
<dbReference type="GO" id="GO:0015935">
    <property type="term" value="C:small ribosomal subunit"/>
    <property type="evidence" value="ECO:0007669"/>
    <property type="project" value="TreeGrafter"/>
</dbReference>
<feature type="region of interest" description="Disordered" evidence="4">
    <location>
        <begin position="104"/>
        <end position="162"/>
    </location>
</feature>
<sequence length="162" mass="17468">MAVRIRMKKMGRAHRPFYRICAMDSRTPRDGKAIEYLGTYDPFVKEKDARVNLKSDRVDYWLGVGAQPSPKVAVLIRKYGTNGSHVAAREEALARMATKTAYVPPKVEIKEPEPEAPAAAEGENAETPAEEGAEAAAPAEGEAVEAAAEATEGGEEQPKAEG</sequence>
<keyword evidence="2 3" id="KW-0687">Ribonucleoprotein</keyword>
<dbReference type="Gene3D" id="3.30.1320.10">
    <property type="match status" value="1"/>
</dbReference>
<evidence type="ECO:0000256" key="1">
    <source>
        <dbReference type="ARBA" id="ARBA00022980"/>
    </source>
</evidence>
<reference evidence="6" key="1">
    <citation type="submission" date="2019-02" db="EMBL/GenBank/DDBJ databases">
        <title>Deep-cultivation of Planctomycetes and their phenomic and genomic characterization uncovers novel biology.</title>
        <authorList>
            <person name="Wiegand S."/>
            <person name="Jogler M."/>
            <person name="Boedeker C."/>
            <person name="Pinto D."/>
            <person name="Vollmers J."/>
            <person name="Rivas-Marin E."/>
            <person name="Kohn T."/>
            <person name="Peeters S.H."/>
            <person name="Heuer A."/>
            <person name="Rast P."/>
            <person name="Oberbeckmann S."/>
            <person name="Bunk B."/>
            <person name="Jeske O."/>
            <person name="Meyerdierks A."/>
            <person name="Storesund J.E."/>
            <person name="Kallscheuer N."/>
            <person name="Luecker S."/>
            <person name="Lage O.M."/>
            <person name="Pohl T."/>
            <person name="Merkel B.J."/>
            <person name="Hornburger P."/>
            <person name="Mueller R.-W."/>
            <person name="Bruemmer F."/>
            <person name="Labrenz M."/>
            <person name="Spormann A.M."/>
            <person name="Op den Camp H."/>
            <person name="Overmann J."/>
            <person name="Amann R."/>
            <person name="Jetten M.S.M."/>
            <person name="Mascher T."/>
            <person name="Medema M.H."/>
            <person name="Devos D.P."/>
            <person name="Kaster A.-K."/>
            <person name="Ovreas L."/>
            <person name="Rohde M."/>
            <person name="Galperin M.Y."/>
            <person name="Jogler C."/>
        </authorList>
    </citation>
    <scope>NUCLEOTIDE SEQUENCE [LARGE SCALE GENOMIC DNA]</scope>
    <source>
        <strain evidence="6">Pan97</strain>
    </source>
</reference>
<dbReference type="Proteomes" id="UP000318626">
    <property type="component" value="Chromosome"/>
</dbReference>
<dbReference type="GO" id="GO:0006412">
    <property type="term" value="P:translation"/>
    <property type="evidence" value="ECO:0007669"/>
    <property type="project" value="UniProtKB-UniRule"/>
</dbReference>
<evidence type="ECO:0000256" key="2">
    <source>
        <dbReference type="ARBA" id="ARBA00023274"/>
    </source>
</evidence>
<evidence type="ECO:0000256" key="4">
    <source>
        <dbReference type="SAM" id="MobiDB-lite"/>
    </source>
</evidence>
<dbReference type="KEGG" id="bvo:Pan97_43420"/>
<organism evidence="5 6">
    <name type="scientific">Bremerella volcania</name>
    <dbReference type="NCBI Taxonomy" id="2527984"/>
    <lineage>
        <taxon>Bacteria</taxon>
        <taxon>Pseudomonadati</taxon>
        <taxon>Planctomycetota</taxon>
        <taxon>Planctomycetia</taxon>
        <taxon>Pirellulales</taxon>
        <taxon>Pirellulaceae</taxon>
        <taxon>Bremerella</taxon>
    </lineage>
</organism>
<dbReference type="EMBL" id="CP036289">
    <property type="protein sequence ID" value="QDU77276.1"/>
    <property type="molecule type" value="Genomic_DNA"/>
</dbReference>
<dbReference type="GO" id="GO:0005737">
    <property type="term" value="C:cytoplasm"/>
    <property type="evidence" value="ECO:0007669"/>
    <property type="project" value="UniProtKB-ARBA"/>
</dbReference>
<dbReference type="Pfam" id="PF00886">
    <property type="entry name" value="Ribosomal_S16"/>
    <property type="match status" value="1"/>
</dbReference>
<feature type="compositionally biased region" description="Low complexity" evidence="4">
    <location>
        <begin position="134"/>
        <end position="151"/>
    </location>
</feature>
<keyword evidence="6" id="KW-1185">Reference proteome</keyword>
<evidence type="ECO:0000313" key="5">
    <source>
        <dbReference type="EMBL" id="QDU77276.1"/>
    </source>
</evidence>
<feature type="compositionally biased region" description="Low complexity" evidence="4">
    <location>
        <begin position="116"/>
        <end position="127"/>
    </location>
</feature>
<comment type="similarity">
    <text evidence="3">Belongs to the bacterial ribosomal protein bS16 family.</text>
</comment>
<dbReference type="InterPro" id="IPR000307">
    <property type="entry name" value="Ribosomal_bS16"/>
</dbReference>
<keyword evidence="1 3" id="KW-0689">Ribosomal protein</keyword>
<dbReference type="RefSeq" id="WP_196782173.1">
    <property type="nucleotide sequence ID" value="NZ_CP036289.1"/>
</dbReference>
<protein>
    <recommendedName>
        <fullName evidence="3">Small ribosomal subunit protein bS16</fullName>
    </recommendedName>
</protein>
<evidence type="ECO:0000256" key="3">
    <source>
        <dbReference type="HAMAP-Rule" id="MF_00385"/>
    </source>
</evidence>
<accession>A0A518CDH3</accession>
<dbReference type="AlphaFoldDB" id="A0A518CDH3"/>
<dbReference type="HAMAP" id="MF_00385">
    <property type="entry name" value="Ribosomal_bS16"/>
    <property type="match status" value="1"/>
</dbReference>